<feature type="compositionally biased region" description="Basic and acidic residues" evidence="1">
    <location>
        <begin position="89"/>
        <end position="111"/>
    </location>
</feature>
<dbReference type="AlphaFoldDB" id="A0AAN9I3Q2"/>
<feature type="region of interest" description="Disordered" evidence="1">
    <location>
        <begin position="89"/>
        <end position="159"/>
    </location>
</feature>
<evidence type="ECO:0000313" key="3">
    <source>
        <dbReference type="Proteomes" id="UP001372338"/>
    </source>
</evidence>
<name>A0AAN9I3Q2_CROPI</name>
<protein>
    <submittedName>
        <fullName evidence="2">Uncharacterized protein</fullName>
    </submittedName>
</protein>
<feature type="region of interest" description="Disordered" evidence="1">
    <location>
        <begin position="50"/>
        <end position="75"/>
    </location>
</feature>
<evidence type="ECO:0000313" key="2">
    <source>
        <dbReference type="EMBL" id="KAK7266318.1"/>
    </source>
</evidence>
<reference evidence="2 3" key="1">
    <citation type="submission" date="2024-01" db="EMBL/GenBank/DDBJ databases">
        <title>The genomes of 5 underutilized Papilionoideae crops provide insights into root nodulation and disease resistanc.</title>
        <authorList>
            <person name="Yuan L."/>
        </authorList>
    </citation>
    <scope>NUCLEOTIDE SEQUENCE [LARGE SCALE GENOMIC DNA]</scope>
    <source>
        <strain evidence="2">ZHUSHIDOU_FW_LH</strain>
        <tissue evidence="2">Leaf</tissue>
    </source>
</reference>
<organism evidence="2 3">
    <name type="scientific">Crotalaria pallida</name>
    <name type="common">Smooth rattlebox</name>
    <name type="synonym">Crotalaria striata</name>
    <dbReference type="NCBI Taxonomy" id="3830"/>
    <lineage>
        <taxon>Eukaryota</taxon>
        <taxon>Viridiplantae</taxon>
        <taxon>Streptophyta</taxon>
        <taxon>Embryophyta</taxon>
        <taxon>Tracheophyta</taxon>
        <taxon>Spermatophyta</taxon>
        <taxon>Magnoliopsida</taxon>
        <taxon>eudicotyledons</taxon>
        <taxon>Gunneridae</taxon>
        <taxon>Pentapetalae</taxon>
        <taxon>rosids</taxon>
        <taxon>fabids</taxon>
        <taxon>Fabales</taxon>
        <taxon>Fabaceae</taxon>
        <taxon>Papilionoideae</taxon>
        <taxon>50 kb inversion clade</taxon>
        <taxon>genistoids sensu lato</taxon>
        <taxon>core genistoids</taxon>
        <taxon>Crotalarieae</taxon>
        <taxon>Crotalaria</taxon>
    </lineage>
</organism>
<dbReference type="EMBL" id="JAYWIO010000004">
    <property type="protein sequence ID" value="KAK7266318.1"/>
    <property type="molecule type" value="Genomic_DNA"/>
</dbReference>
<gene>
    <name evidence="2" type="ORF">RIF29_18961</name>
</gene>
<comment type="caution">
    <text evidence="2">The sequence shown here is derived from an EMBL/GenBank/DDBJ whole genome shotgun (WGS) entry which is preliminary data.</text>
</comment>
<proteinExistence type="predicted"/>
<keyword evidence="3" id="KW-1185">Reference proteome</keyword>
<evidence type="ECO:0000256" key="1">
    <source>
        <dbReference type="SAM" id="MobiDB-lite"/>
    </source>
</evidence>
<feature type="compositionally biased region" description="Polar residues" evidence="1">
    <location>
        <begin position="55"/>
        <end position="72"/>
    </location>
</feature>
<feature type="region of interest" description="Disordered" evidence="1">
    <location>
        <begin position="206"/>
        <end position="243"/>
    </location>
</feature>
<dbReference type="Proteomes" id="UP001372338">
    <property type="component" value="Unassembled WGS sequence"/>
</dbReference>
<accession>A0AAN9I3Q2</accession>
<feature type="compositionally biased region" description="Basic and acidic residues" evidence="1">
    <location>
        <begin position="120"/>
        <end position="159"/>
    </location>
</feature>
<sequence length="243" mass="27473">MIMETIDGNCESAKNQESNAELGKKELLKDNITIKNHFGPWMLVKRNVKRKESKSNNNSMNDATTTLANGSIKNEGPTVLKSRFAVLEKENEGSAEDKVTNGTRDNYHEGHNNNMNKMGPSDRGKEDSKKDNENATEHSSRDMVSSHHVDTKAQDEENRRRMKIFQESKKYNSDKFMAQVILPSTEIVEPIHQRYISAKQHTDLDEPLDRGFCKESTGGDDTCSSMEMKTIENVKPNGSGYQE</sequence>